<name>A0ABD3MHK7_9STRA</name>
<dbReference type="EMBL" id="JALLBG020000150">
    <property type="protein sequence ID" value="KAL3761421.1"/>
    <property type="molecule type" value="Genomic_DNA"/>
</dbReference>
<dbReference type="AlphaFoldDB" id="A0ABD3MHK7"/>
<dbReference type="Pfam" id="PF13359">
    <property type="entry name" value="DDE_Tnp_4"/>
    <property type="match status" value="1"/>
</dbReference>
<keyword evidence="4" id="KW-0540">Nuclease</keyword>
<dbReference type="Proteomes" id="UP001530293">
    <property type="component" value="Unassembled WGS sequence"/>
</dbReference>
<keyword evidence="10" id="KW-1185">Reference proteome</keyword>
<dbReference type="GO" id="GO:0004518">
    <property type="term" value="F:nuclease activity"/>
    <property type="evidence" value="ECO:0007669"/>
    <property type="project" value="UniProtKB-KW"/>
</dbReference>
<evidence type="ECO:0000256" key="3">
    <source>
        <dbReference type="ARBA" id="ARBA00006958"/>
    </source>
</evidence>
<reference evidence="9 10" key="1">
    <citation type="submission" date="2024-10" db="EMBL/GenBank/DDBJ databases">
        <title>Updated reference genomes for cyclostephanoid diatoms.</title>
        <authorList>
            <person name="Roberts W.R."/>
            <person name="Alverson A.J."/>
        </authorList>
    </citation>
    <scope>NUCLEOTIDE SEQUENCE [LARGE SCALE GENOMIC DNA]</scope>
    <source>
        <strain evidence="9 10">AJA232-27</strain>
    </source>
</reference>
<accession>A0ABD3MHK7</accession>
<dbReference type="InterPro" id="IPR027806">
    <property type="entry name" value="HARBI1_dom"/>
</dbReference>
<evidence type="ECO:0000256" key="7">
    <source>
        <dbReference type="ARBA" id="ARBA00023242"/>
    </source>
</evidence>
<keyword evidence="7" id="KW-0539">Nucleus</keyword>
<keyword evidence="5" id="KW-0479">Metal-binding</keyword>
<dbReference type="PANTHER" id="PTHR22930:SF85">
    <property type="entry name" value="GH03217P-RELATED"/>
    <property type="match status" value="1"/>
</dbReference>
<evidence type="ECO:0000313" key="9">
    <source>
        <dbReference type="EMBL" id="KAL3761421.1"/>
    </source>
</evidence>
<sequence>MSDNRNIDEVNMEMDDIFLLQWIATVGARPPRNTRWHHNRLDWNEHAEQLIHERRFANEYRMSPAAHRNLLRLLDPILQRVEWNSRGSEPILVEHIMALGLRVLAGGQIADNRHIIGASRAAGYKAFDDFVDAVNSHPELDINFPKSAEEWREVNDGFKAKSSDNIMEGCVGAIDGYFQRIQTPTKKEAGNVIAYYSGHYESHGVNCQACVRSDLRFMYFGVVSPGSTNDNISYPIAAGLRSVVEDLPTGMYCVADAAYTLHENLLIPFTGSERLDGAHDSFNFYLSQLRIRVEMAFGRLTNKFRILKGCVLGSLDRVTSIVMACARLHNYIIAMDSPNDVLDEVVEGGEDPEFAIVAHPDAPLGMSYLPVVPNDEWEKFDGISYTRLAIVDYLRENGIMRPLYNLERKQREVMAAETDDDCNNIIQWDDVHIYSE</sequence>
<comment type="similarity">
    <text evidence="3">Belongs to the HARBI1 family.</text>
</comment>
<feature type="domain" description="DDE Tnp4" evidence="8">
    <location>
        <begin position="174"/>
        <end position="330"/>
    </location>
</feature>
<comment type="subcellular location">
    <subcellularLocation>
        <location evidence="2">Nucleus</location>
    </subcellularLocation>
</comment>
<dbReference type="GO" id="GO:0016787">
    <property type="term" value="F:hydrolase activity"/>
    <property type="evidence" value="ECO:0007669"/>
    <property type="project" value="UniProtKB-KW"/>
</dbReference>
<organism evidence="9 10">
    <name type="scientific">Discostella pseudostelligera</name>
    <dbReference type="NCBI Taxonomy" id="259834"/>
    <lineage>
        <taxon>Eukaryota</taxon>
        <taxon>Sar</taxon>
        <taxon>Stramenopiles</taxon>
        <taxon>Ochrophyta</taxon>
        <taxon>Bacillariophyta</taxon>
        <taxon>Coscinodiscophyceae</taxon>
        <taxon>Thalassiosirophycidae</taxon>
        <taxon>Stephanodiscales</taxon>
        <taxon>Stephanodiscaceae</taxon>
        <taxon>Discostella</taxon>
    </lineage>
</organism>
<evidence type="ECO:0000259" key="8">
    <source>
        <dbReference type="Pfam" id="PF13359"/>
    </source>
</evidence>
<dbReference type="GO" id="GO:0005634">
    <property type="term" value="C:nucleus"/>
    <property type="evidence" value="ECO:0007669"/>
    <property type="project" value="UniProtKB-SubCell"/>
</dbReference>
<comment type="caution">
    <text evidence="9">The sequence shown here is derived from an EMBL/GenBank/DDBJ whole genome shotgun (WGS) entry which is preliminary data.</text>
</comment>
<dbReference type="PANTHER" id="PTHR22930">
    <property type="match status" value="1"/>
</dbReference>
<dbReference type="InterPro" id="IPR045249">
    <property type="entry name" value="HARBI1-like"/>
</dbReference>
<keyword evidence="6" id="KW-0378">Hydrolase</keyword>
<evidence type="ECO:0000256" key="1">
    <source>
        <dbReference type="ARBA" id="ARBA00001968"/>
    </source>
</evidence>
<comment type="cofactor">
    <cofactor evidence="1">
        <name>a divalent metal cation</name>
        <dbReference type="ChEBI" id="CHEBI:60240"/>
    </cofactor>
</comment>
<evidence type="ECO:0000256" key="6">
    <source>
        <dbReference type="ARBA" id="ARBA00022801"/>
    </source>
</evidence>
<evidence type="ECO:0000256" key="5">
    <source>
        <dbReference type="ARBA" id="ARBA00022723"/>
    </source>
</evidence>
<dbReference type="GO" id="GO:0046872">
    <property type="term" value="F:metal ion binding"/>
    <property type="evidence" value="ECO:0007669"/>
    <property type="project" value="UniProtKB-KW"/>
</dbReference>
<evidence type="ECO:0000313" key="10">
    <source>
        <dbReference type="Proteomes" id="UP001530293"/>
    </source>
</evidence>
<protein>
    <recommendedName>
        <fullName evidence="8">DDE Tnp4 domain-containing protein</fullName>
    </recommendedName>
</protein>
<evidence type="ECO:0000256" key="4">
    <source>
        <dbReference type="ARBA" id="ARBA00022722"/>
    </source>
</evidence>
<proteinExistence type="inferred from homology"/>
<evidence type="ECO:0000256" key="2">
    <source>
        <dbReference type="ARBA" id="ARBA00004123"/>
    </source>
</evidence>
<gene>
    <name evidence="9" type="ORF">ACHAWU_007380</name>
</gene>